<organism evidence="2 3">
    <name type="scientific">Blastomonas marina</name>
    <dbReference type="NCBI Taxonomy" id="1867408"/>
    <lineage>
        <taxon>Bacteria</taxon>
        <taxon>Pseudomonadati</taxon>
        <taxon>Pseudomonadota</taxon>
        <taxon>Alphaproteobacteria</taxon>
        <taxon>Sphingomonadales</taxon>
        <taxon>Sphingomonadaceae</taxon>
        <taxon>Blastomonas</taxon>
    </lineage>
</organism>
<name>A0ABQ1F1M7_9SPHN</name>
<dbReference type="CDD" id="cd03451">
    <property type="entry name" value="FkbR2"/>
    <property type="match status" value="1"/>
</dbReference>
<dbReference type="Gene3D" id="3.10.129.10">
    <property type="entry name" value="Hotdog Thioesterase"/>
    <property type="match status" value="1"/>
</dbReference>
<accession>A0ABQ1F1M7</accession>
<protein>
    <submittedName>
        <fullName evidence="2">MaoC family dehydratase</fullName>
    </submittedName>
</protein>
<dbReference type="Pfam" id="PF01575">
    <property type="entry name" value="MaoC_dehydratas"/>
    <property type="match status" value="1"/>
</dbReference>
<evidence type="ECO:0000313" key="2">
    <source>
        <dbReference type="EMBL" id="GFZ97141.1"/>
    </source>
</evidence>
<dbReference type="Proteomes" id="UP000603317">
    <property type="component" value="Unassembled WGS sequence"/>
</dbReference>
<comment type="caution">
    <text evidence="2">The sequence shown here is derived from an EMBL/GenBank/DDBJ whole genome shotgun (WGS) entry which is preliminary data.</text>
</comment>
<dbReference type="PANTHER" id="PTHR43664:SF1">
    <property type="entry name" value="BETA-METHYLMALYL-COA DEHYDRATASE"/>
    <property type="match status" value="1"/>
</dbReference>
<dbReference type="InterPro" id="IPR052342">
    <property type="entry name" value="MCH/BMMD"/>
</dbReference>
<evidence type="ECO:0000259" key="1">
    <source>
        <dbReference type="Pfam" id="PF01575"/>
    </source>
</evidence>
<sequence length="155" mass="17251">MAGLWFDQLEVGQTFDHAIRRTVTETDNLLFTTLSHNPAQLHLDAEYMKDTDYGRILVNSCFTLSLMVGVSVGDTTLGTAVANLGWDEVRFPAPVFVGDTLRIETEVVELRESKSRPNAGIVTFEHRAYNQDEVLVATCKRAGLQRKTPGESYDA</sequence>
<feature type="domain" description="MaoC-like" evidence="1">
    <location>
        <begin position="10"/>
        <end position="125"/>
    </location>
</feature>
<dbReference type="EMBL" id="BMID01000001">
    <property type="protein sequence ID" value="GFZ97141.1"/>
    <property type="molecule type" value="Genomic_DNA"/>
</dbReference>
<dbReference type="InterPro" id="IPR029069">
    <property type="entry name" value="HotDog_dom_sf"/>
</dbReference>
<dbReference type="InterPro" id="IPR002539">
    <property type="entry name" value="MaoC-like_dom"/>
</dbReference>
<proteinExistence type="predicted"/>
<gene>
    <name evidence="2" type="ORF">GCM10010923_01300</name>
</gene>
<reference evidence="3" key="1">
    <citation type="journal article" date="2019" name="Int. J. Syst. Evol. Microbiol.">
        <title>The Global Catalogue of Microorganisms (GCM) 10K type strain sequencing project: providing services to taxonomists for standard genome sequencing and annotation.</title>
        <authorList>
            <consortium name="The Broad Institute Genomics Platform"/>
            <consortium name="The Broad Institute Genome Sequencing Center for Infectious Disease"/>
            <person name="Wu L."/>
            <person name="Ma J."/>
        </authorList>
    </citation>
    <scope>NUCLEOTIDE SEQUENCE [LARGE SCALE GENOMIC DNA]</scope>
    <source>
        <strain evidence="3">CGMCC 1.15297</strain>
    </source>
</reference>
<dbReference type="SUPFAM" id="SSF54637">
    <property type="entry name" value="Thioesterase/thiol ester dehydrase-isomerase"/>
    <property type="match status" value="1"/>
</dbReference>
<keyword evidence="3" id="KW-1185">Reference proteome</keyword>
<dbReference type="PANTHER" id="PTHR43664">
    <property type="entry name" value="MONOAMINE OXIDASE-RELATED"/>
    <property type="match status" value="1"/>
</dbReference>
<dbReference type="RefSeq" id="WP_188640869.1">
    <property type="nucleotide sequence ID" value="NZ_BMID01000001.1"/>
</dbReference>
<evidence type="ECO:0000313" key="3">
    <source>
        <dbReference type="Proteomes" id="UP000603317"/>
    </source>
</evidence>